<name>A0A229P5P6_9BACL</name>
<comment type="similarity">
    <text evidence="2">Belongs to the SspI family.</text>
</comment>
<comment type="caution">
    <text evidence="3">The sequence shown here is derived from an EMBL/GenBank/DDBJ whole genome shotgun (WGS) entry which is preliminary data.</text>
</comment>
<dbReference type="NCBIfam" id="TIGR03092">
    <property type="entry name" value="SASP_sspI"/>
    <property type="match status" value="1"/>
</dbReference>
<dbReference type="RefSeq" id="WP_089524446.1">
    <property type="nucleotide sequence ID" value="NZ_NMUQ01000001.1"/>
</dbReference>
<evidence type="ECO:0000313" key="3">
    <source>
        <dbReference type="EMBL" id="OXM17371.1"/>
    </source>
</evidence>
<comment type="subcellular location">
    <subcellularLocation>
        <location evidence="2">Spore core</location>
    </subcellularLocation>
</comment>
<dbReference type="EMBL" id="NMUQ01000001">
    <property type="protein sequence ID" value="OXM17371.1"/>
    <property type="molecule type" value="Genomic_DNA"/>
</dbReference>
<evidence type="ECO:0000313" key="4">
    <source>
        <dbReference type="Proteomes" id="UP000215145"/>
    </source>
</evidence>
<dbReference type="GO" id="GO:0030435">
    <property type="term" value="P:sporulation resulting in formation of a cellular spore"/>
    <property type="evidence" value="ECO:0007669"/>
    <property type="project" value="UniProtKB-KW"/>
</dbReference>
<evidence type="ECO:0000256" key="1">
    <source>
        <dbReference type="ARBA" id="ARBA00022969"/>
    </source>
</evidence>
<reference evidence="3 4" key="1">
    <citation type="submission" date="2017-07" db="EMBL/GenBank/DDBJ databases">
        <title>Paenibacillus herberti R33 genome sequencing and assembly.</title>
        <authorList>
            <person name="Su W."/>
        </authorList>
    </citation>
    <scope>NUCLEOTIDE SEQUENCE [LARGE SCALE GENOMIC DNA]</scope>
    <source>
        <strain evidence="3 4">R33</strain>
    </source>
</reference>
<sequence length="70" mass="7778">MSQFNLREAITQIVQDKPEGELSEIIRDSIDSDEKALPGLGVLFEMIWKDSSAAEQQTLVGKLHGHLNKA</sequence>
<protein>
    <recommendedName>
        <fullName evidence="2">Small, acid-soluble spore protein I</fullName>
        <shortName evidence="2">SASP I</shortName>
    </recommendedName>
</protein>
<dbReference type="Pfam" id="PF14098">
    <property type="entry name" value="SSPI"/>
    <property type="match status" value="1"/>
</dbReference>
<gene>
    <name evidence="2 3" type="primary">sspI</name>
    <name evidence="3" type="ORF">CGZ75_12445</name>
</gene>
<dbReference type="OrthoDB" id="2453696at2"/>
<dbReference type="AlphaFoldDB" id="A0A229P5P6"/>
<proteinExistence type="evidence at transcript level"/>
<dbReference type="HAMAP" id="MF_00669">
    <property type="entry name" value="SspI"/>
    <property type="match status" value="1"/>
</dbReference>
<accession>A0A229P5P6</accession>
<keyword evidence="4" id="KW-1185">Reference proteome</keyword>
<organism evidence="3 4">
    <name type="scientific">Paenibacillus herberti</name>
    <dbReference type="NCBI Taxonomy" id="1619309"/>
    <lineage>
        <taxon>Bacteria</taxon>
        <taxon>Bacillati</taxon>
        <taxon>Bacillota</taxon>
        <taxon>Bacilli</taxon>
        <taxon>Bacillales</taxon>
        <taxon>Paenibacillaceae</taxon>
        <taxon>Paenibacillus</taxon>
    </lineage>
</organism>
<evidence type="ECO:0000256" key="2">
    <source>
        <dbReference type="HAMAP-Rule" id="MF_00669"/>
    </source>
</evidence>
<keyword evidence="1 2" id="KW-0749">Sporulation</keyword>
<comment type="induction">
    <text evidence="2">Expressed only in the forespore compartment of sporulating cells.</text>
</comment>
<dbReference type="GO" id="GO:0030436">
    <property type="term" value="P:asexual sporulation"/>
    <property type="evidence" value="ECO:0007669"/>
    <property type="project" value="UniProtKB-UniRule"/>
</dbReference>
<dbReference type="InterPro" id="IPR017525">
    <property type="entry name" value="SspI"/>
</dbReference>
<dbReference type="Proteomes" id="UP000215145">
    <property type="component" value="Unassembled WGS sequence"/>
</dbReference>